<keyword evidence="3" id="KW-1185">Reference proteome</keyword>
<comment type="caution">
    <text evidence="2">The sequence shown here is derived from an EMBL/GenBank/DDBJ whole genome shotgun (WGS) entry which is preliminary data.</text>
</comment>
<accession>J1K262</accession>
<dbReference type="Pfam" id="PF01755">
    <property type="entry name" value="Glyco_transf_25"/>
    <property type="match status" value="1"/>
</dbReference>
<reference evidence="2 3" key="1">
    <citation type="submission" date="2012-03" db="EMBL/GenBank/DDBJ databases">
        <title>The Genome Sequence of Bartonella tamiae Th239.</title>
        <authorList>
            <consortium name="The Broad Institute Genome Sequencing Platform"/>
            <consortium name="The Broad Institute Genome Sequencing Center for Infectious Disease"/>
            <person name="Feldgarden M."/>
            <person name="Kirby J."/>
            <person name="Kosoy M."/>
            <person name="Birtles R."/>
            <person name="Probert W.S."/>
            <person name="Chiaraviglio L."/>
            <person name="Young S.K."/>
            <person name="Zeng Q."/>
            <person name="Gargeya S."/>
            <person name="Fitzgerald M."/>
            <person name="Haas B."/>
            <person name="Abouelleil A."/>
            <person name="Alvarado L."/>
            <person name="Arachchi H.M."/>
            <person name="Berlin A."/>
            <person name="Chapman S.B."/>
            <person name="Gearin G."/>
            <person name="Goldberg J."/>
            <person name="Griggs A."/>
            <person name="Gujja S."/>
            <person name="Hansen M."/>
            <person name="Heiman D."/>
            <person name="Howarth C."/>
            <person name="Larimer J."/>
            <person name="Lui A."/>
            <person name="MacDonald P.J.P."/>
            <person name="McCowen C."/>
            <person name="Montmayeur A."/>
            <person name="Murphy C."/>
            <person name="Neiman D."/>
            <person name="Pearson M."/>
            <person name="Priest M."/>
            <person name="Roberts A."/>
            <person name="Saif S."/>
            <person name="Shea T."/>
            <person name="Sisk P."/>
            <person name="Stolte C."/>
            <person name="Sykes S."/>
            <person name="Wortman J."/>
            <person name="Nusbaum C."/>
            <person name="Birren B."/>
        </authorList>
    </citation>
    <scope>NUCLEOTIDE SEQUENCE [LARGE SCALE GENOMIC DNA]</scope>
    <source>
        <strain evidence="2 3">Th239</strain>
    </source>
</reference>
<dbReference type="CDD" id="cd06532">
    <property type="entry name" value="Glyco_transf_25"/>
    <property type="match status" value="1"/>
</dbReference>
<evidence type="ECO:0000259" key="1">
    <source>
        <dbReference type="Pfam" id="PF01755"/>
    </source>
</evidence>
<dbReference type="eggNOG" id="COG3306">
    <property type="taxonomic scope" value="Bacteria"/>
</dbReference>
<protein>
    <recommendedName>
        <fullName evidence="1">Glycosyl transferase family 25 domain-containing protein</fullName>
    </recommendedName>
</protein>
<dbReference type="OrthoDB" id="259382at2"/>
<sequence length="265" mass="30837">MKLYVINLDRSKDRLEFVKKAFNSAGLDFIRVSAVDGKKIPEDEFLRLTKVRNWSKKLTYTEVGCFLSHLECLRLIAEGDEPYGAIFEDDIKLSPHASTFLKDWHWIPENTDIVKIDTAEIVCVLGRFSKTLSNNYKLAPLISKHYCAGGYIVSKDCAKYLYETNQQVSAPIDEIYFNPECGFLQTMNVQQMMPAIVIQAGLVSTIRDPKIEIHDKKLKKKNHKPSNRPLWVKIIREIARFDRRYIYPWRMKISCGYYWGIVPFK</sequence>
<dbReference type="InterPro" id="IPR002654">
    <property type="entry name" value="Glyco_trans_25"/>
</dbReference>
<dbReference type="STRING" id="1094558.ME5_00517"/>
<dbReference type="PATRIC" id="fig|1094558.3.peg.571"/>
<dbReference type="RefSeq" id="WP_008038145.1">
    <property type="nucleotide sequence ID" value="NZ_JH725147.1"/>
</dbReference>
<evidence type="ECO:0000313" key="3">
    <source>
        <dbReference type="Proteomes" id="UP000008952"/>
    </source>
</evidence>
<dbReference type="HOGENOM" id="CLU_071269_1_0_5"/>
<feature type="domain" description="Glycosyl transferase family 25" evidence="1">
    <location>
        <begin position="2"/>
        <end position="175"/>
    </location>
</feature>
<evidence type="ECO:0000313" key="2">
    <source>
        <dbReference type="EMBL" id="EJF91185.1"/>
    </source>
</evidence>
<dbReference type="AlphaFoldDB" id="J1K262"/>
<gene>
    <name evidence="2" type="ORF">ME5_00517</name>
</gene>
<dbReference type="Proteomes" id="UP000008952">
    <property type="component" value="Unassembled WGS sequence"/>
</dbReference>
<name>J1K262_9HYPH</name>
<proteinExistence type="predicted"/>
<dbReference type="EMBL" id="AIMB01000003">
    <property type="protein sequence ID" value="EJF91185.1"/>
    <property type="molecule type" value="Genomic_DNA"/>
</dbReference>
<organism evidence="2 3">
    <name type="scientific">Bartonella tamiae Th239</name>
    <dbReference type="NCBI Taxonomy" id="1094558"/>
    <lineage>
        <taxon>Bacteria</taxon>
        <taxon>Pseudomonadati</taxon>
        <taxon>Pseudomonadota</taxon>
        <taxon>Alphaproteobacteria</taxon>
        <taxon>Hyphomicrobiales</taxon>
        <taxon>Bartonellaceae</taxon>
        <taxon>Bartonella</taxon>
    </lineage>
</organism>